<dbReference type="Ensembl" id="ENSFTIT00000011260.1">
    <property type="protein sequence ID" value="ENSFTIP00000010786.1"/>
    <property type="gene ID" value="ENSFTIG00000007229.1"/>
</dbReference>
<protein>
    <submittedName>
        <fullName evidence="1">Uncharacterized protein</fullName>
    </submittedName>
</protein>
<accession>A0A8C4UBP8</accession>
<keyword evidence="2" id="KW-1185">Reference proteome</keyword>
<sequence>MAALRKNLTIAGYDRCCKTCLLFPTLFDAYVTDTEVDGKEMELILFDGRYTWTGTGTYNMNLLPASW</sequence>
<dbReference type="Proteomes" id="UP000694562">
    <property type="component" value="Unplaced"/>
</dbReference>
<dbReference type="AlphaFoldDB" id="A0A8C4UBP8"/>
<reference evidence="1" key="2">
    <citation type="submission" date="2025-09" db="UniProtKB">
        <authorList>
            <consortium name="Ensembl"/>
        </authorList>
    </citation>
    <scope>IDENTIFICATION</scope>
</reference>
<proteinExistence type="predicted"/>
<evidence type="ECO:0000313" key="1">
    <source>
        <dbReference type="Ensembl" id="ENSFTIP00000010786.1"/>
    </source>
</evidence>
<organism evidence="1 2">
    <name type="scientific">Falco tinnunculus</name>
    <name type="common">Common kestrel</name>
    <dbReference type="NCBI Taxonomy" id="100819"/>
    <lineage>
        <taxon>Eukaryota</taxon>
        <taxon>Metazoa</taxon>
        <taxon>Chordata</taxon>
        <taxon>Craniata</taxon>
        <taxon>Vertebrata</taxon>
        <taxon>Euteleostomi</taxon>
        <taxon>Archelosauria</taxon>
        <taxon>Archosauria</taxon>
        <taxon>Dinosauria</taxon>
        <taxon>Saurischia</taxon>
        <taxon>Theropoda</taxon>
        <taxon>Coelurosauria</taxon>
        <taxon>Aves</taxon>
        <taxon>Neognathae</taxon>
        <taxon>Neoaves</taxon>
        <taxon>Telluraves</taxon>
        <taxon>Australaves</taxon>
        <taxon>Falconiformes</taxon>
        <taxon>Falconidae</taxon>
        <taxon>Falco</taxon>
    </lineage>
</organism>
<evidence type="ECO:0000313" key="2">
    <source>
        <dbReference type="Proteomes" id="UP000694562"/>
    </source>
</evidence>
<name>A0A8C4UBP8_FALTI</name>
<dbReference type="OrthoDB" id="10575263at2759"/>
<reference evidence="1" key="1">
    <citation type="submission" date="2025-08" db="UniProtKB">
        <authorList>
            <consortium name="Ensembl"/>
        </authorList>
    </citation>
    <scope>IDENTIFICATION</scope>
</reference>